<dbReference type="PATRIC" id="fig|1307761.3.peg.2182"/>
<keyword evidence="2" id="KW-1185">Reference proteome</keyword>
<dbReference type="AlphaFoldDB" id="V5WIB3"/>
<reference evidence="1 2" key="1">
    <citation type="journal article" date="2015" name="Stand. Genomic Sci.">
        <title>Complete genome sequence and description of Salinispira pacifica gen. nov., sp. nov., a novel spirochaete isolated form a hypersaline microbial mat.</title>
        <authorList>
            <person name="Ben Hania W."/>
            <person name="Joseph M."/>
            <person name="Schumann P."/>
            <person name="Bunk B."/>
            <person name="Fiebig A."/>
            <person name="Sproer C."/>
            <person name="Klenk H.P."/>
            <person name="Fardeau M.L."/>
            <person name="Spring S."/>
        </authorList>
    </citation>
    <scope>NUCLEOTIDE SEQUENCE [LARGE SCALE GENOMIC DNA]</scope>
    <source>
        <strain evidence="1 2">L21-RPul-D2</strain>
    </source>
</reference>
<protein>
    <submittedName>
        <fullName evidence="1">Uncharacterized protein</fullName>
    </submittedName>
</protein>
<name>V5WIB3_9SPIO</name>
<organism evidence="1 2">
    <name type="scientific">Salinispira pacifica</name>
    <dbReference type="NCBI Taxonomy" id="1307761"/>
    <lineage>
        <taxon>Bacteria</taxon>
        <taxon>Pseudomonadati</taxon>
        <taxon>Spirochaetota</taxon>
        <taxon>Spirochaetia</taxon>
        <taxon>Spirochaetales</taxon>
        <taxon>Spirochaetaceae</taxon>
        <taxon>Salinispira</taxon>
    </lineage>
</organism>
<evidence type="ECO:0000313" key="2">
    <source>
        <dbReference type="Proteomes" id="UP000018680"/>
    </source>
</evidence>
<dbReference type="RefSeq" id="WP_024268456.1">
    <property type="nucleotide sequence ID" value="NC_023035.1"/>
</dbReference>
<proteinExistence type="predicted"/>
<accession>V5WIB3</accession>
<dbReference type="STRING" id="1307761.L21SP2_2189"/>
<dbReference type="OrthoDB" id="279123at2"/>
<sequence length="150" mass="16895">MKQTPDYSKAEANMQSGVITADGFLGEDTRPLADIIEHDEELFAELNITFDSVAEKLEYLMKKGQTGLGEPITVDDTWLVRTDETRGYLPSPFGDGVFHKINVEVELKGSGKTLLFTEMNIHMLRKFHFLEGKGSTFRMEPALIKEVLIL</sequence>
<evidence type="ECO:0000313" key="1">
    <source>
        <dbReference type="EMBL" id="AHC15552.1"/>
    </source>
</evidence>
<dbReference type="eggNOG" id="ENOG5031XAC">
    <property type="taxonomic scope" value="Bacteria"/>
</dbReference>
<dbReference type="KEGG" id="slr:L21SP2_2189"/>
<dbReference type="HOGENOM" id="CLU_1703140_0_0_12"/>
<dbReference type="EMBL" id="CP006939">
    <property type="protein sequence ID" value="AHC15552.1"/>
    <property type="molecule type" value="Genomic_DNA"/>
</dbReference>
<dbReference type="Proteomes" id="UP000018680">
    <property type="component" value="Chromosome"/>
</dbReference>
<gene>
    <name evidence="1" type="ORF">L21SP2_2189</name>
</gene>